<protein>
    <recommendedName>
        <fullName evidence="3">Peptidase E</fullName>
    </recommendedName>
</protein>
<dbReference type="AlphaFoldDB" id="A0A2T1NFN8"/>
<gene>
    <name evidence="1" type="ORF">C7H52_00220</name>
</gene>
<comment type="caution">
    <text evidence="1">The sequence shown here is derived from an EMBL/GenBank/DDBJ whole genome shotgun (WGS) entry which is preliminary data.</text>
</comment>
<reference evidence="1 2" key="1">
    <citation type="submission" date="2018-03" db="EMBL/GenBank/DDBJ databases">
        <title>Mesoflavibacter sp. HG37 and Mesoflavibacter sp. HG96 sp.nov., two marine bacteria isolated from seawater of Western Pacific Ocean.</title>
        <authorList>
            <person name="Cheng H."/>
            <person name="Wu Y.-H."/>
            <person name="Guo L.-L."/>
            <person name="Xu X.-W."/>
        </authorList>
    </citation>
    <scope>NUCLEOTIDE SEQUENCE [LARGE SCALE GENOMIC DNA]</scope>
    <source>
        <strain evidence="1 2">KCTC 32269</strain>
    </source>
</reference>
<evidence type="ECO:0000313" key="1">
    <source>
        <dbReference type="EMBL" id="PSG91573.1"/>
    </source>
</evidence>
<accession>A0A2T1NFN8</accession>
<evidence type="ECO:0000313" key="2">
    <source>
        <dbReference type="Proteomes" id="UP000238426"/>
    </source>
</evidence>
<dbReference type="Proteomes" id="UP000238426">
    <property type="component" value="Unassembled WGS sequence"/>
</dbReference>
<keyword evidence="2" id="KW-1185">Reference proteome</keyword>
<sequence length="155" mass="18102">MKLLSLICVLTYTLIFHPLKCTFSKVTFQNKENITIETRFFLDDLSEHLAASYRLKHADFSQLDSSGTQALQRYINERYYLLVNSVKINLQIDRLHVSKDGITLNVFLSAKATPTDNIIIYNNLLTEVFMNQEHKLIYNSKHFTLNKYQPELKLP</sequence>
<organism evidence="1 2">
    <name type="scientific">Aurantibacter aestuarii</name>
    <dbReference type="NCBI Taxonomy" id="1266046"/>
    <lineage>
        <taxon>Bacteria</taxon>
        <taxon>Pseudomonadati</taxon>
        <taxon>Bacteroidota</taxon>
        <taxon>Flavobacteriia</taxon>
        <taxon>Flavobacteriales</taxon>
        <taxon>Flavobacteriaceae</taxon>
        <taxon>Aurantibacter</taxon>
    </lineage>
</organism>
<evidence type="ECO:0008006" key="3">
    <source>
        <dbReference type="Google" id="ProtNLM"/>
    </source>
</evidence>
<dbReference type="RefSeq" id="WP_106461869.1">
    <property type="nucleotide sequence ID" value="NZ_PXOQ01000006.1"/>
</dbReference>
<dbReference type="Pfam" id="PF20420">
    <property type="entry name" value="DUF6702"/>
    <property type="match status" value="1"/>
</dbReference>
<dbReference type="OrthoDB" id="5735516at2"/>
<name>A0A2T1NFN8_9FLAO</name>
<dbReference type="InterPro" id="IPR046525">
    <property type="entry name" value="DUF6702"/>
</dbReference>
<dbReference type="EMBL" id="PXOQ01000006">
    <property type="protein sequence ID" value="PSG91573.1"/>
    <property type="molecule type" value="Genomic_DNA"/>
</dbReference>
<proteinExistence type="predicted"/>